<keyword evidence="9" id="KW-1185">Reference proteome</keyword>
<evidence type="ECO:0000313" key="9">
    <source>
        <dbReference type="Proteomes" id="UP001627154"/>
    </source>
</evidence>
<evidence type="ECO:0000256" key="3">
    <source>
        <dbReference type="ARBA" id="ARBA00022771"/>
    </source>
</evidence>
<dbReference type="InterPro" id="IPR006612">
    <property type="entry name" value="THAP_Znf"/>
</dbReference>
<dbReference type="Pfam" id="PF05485">
    <property type="entry name" value="THAP"/>
    <property type="match status" value="1"/>
</dbReference>
<keyword evidence="2" id="KW-0479">Metal-binding</keyword>
<sequence length="399" mass="44937">MSHTYESCCVEGCTSKSNVDQLLTFHQCPAKNKSKVKITNFFGEIEEVDKHWAWKKSLNLPKEITPRVVCSLHFEPEDYIVNNLPDFPTSIKRLKQSAIPSKNLLKTARDLKNEARGKRSLKRINDNVKTVGTGMDEVFTENVEVNDENDQQTSQITVSTQTESQQEDKEFNDPVLMLMKLPSKQQFNLSVSLTTDKKLCTATGLSSFKILHTIVKIFENTRVVLDCTEVNIERPKKLCCQVIAYSNYKGTTTMKFMTGVSPAGTITFVSDAYGGRVSDTTIFGQSEVINLLEPGDAVMVDKGFMIEDLCLKNRWKCIRPPFLREKKQFSEAEAISNAKIACARVHVERANQRIKKWSIVGAKMPAHLLPVANEIFKVLCATVNLSAPILSDKHFMCIN</sequence>
<proteinExistence type="predicted"/>
<dbReference type="Pfam" id="PF13359">
    <property type="entry name" value="DDE_Tnp_4"/>
    <property type="match status" value="1"/>
</dbReference>
<protein>
    <recommendedName>
        <fullName evidence="7">THAP-type domain-containing protein</fullName>
    </recommendedName>
</protein>
<dbReference type="SUPFAM" id="SSF57716">
    <property type="entry name" value="Glucocorticoid receptor-like (DNA-binding domain)"/>
    <property type="match status" value="1"/>
</dbReference>
<keyword evidence="4" id="KW-0862">Zinc</keyword>
<dbReference type="GO" id="GO:0008270">
    <property type="term" value="F:zinc ion binding"/>
    <property type="evidence" value="ECO:0007669"/>
    <property type="project" value="UniProtKB-KW"/>
</dbReference>
<evidence type="ECO:0000313" key="8">
    <source>
        <dbReference type="EMBL" id="KAL3396040.1"/>
    </source>
</evidence>
<dbReference type="AlphaFoldDB" id="A0ABD2WSY5"/>
<dbReference type="PANTHER" id="PTHR23080:SF141">
    <property type="entry name" value="TRANSPOSASE HELIX-TURN-HELIX DOMAIN-CONTAINING PROTEIN"/>
    <property type="match status" value="1"/>
</dbReference>
<evidence type="ECO:0000256" key="6">
    <source>
        <dbReference type="PROSITE-ProRule" id="PRU00309"/>
    </source>
</evidence>
<accession>A0ABD2WSY5</accession>
<keyword evidence="3 6" id="KW-0863">Zinc-finger</keyword>
<gene>
    <name evidence="8" type="ORF">TKK_009913</name>
</gene>
<evidence type="ECO:0000256" key="2">
    <source>
        <dbReference type="ARBA" id="ARBA00022723"/>
    </source>
</evidence>
<comment type="caution">
    <text evidence="8">The sequence shown here is derived from an EMBL/GenBank/DDBJ whole genome shotgun (WGS) entry which is preliminary data.</text>
</comment>
<dbReference type="SMART" id="SM00980">
    <property type="entry name" value="THAP"/>
    <property type="match status" value="1"/>
</dbReference>
<evidence type="ECO:0000256" key="5">
    <source>
        <dbReference type="ARBA" id="ARBA00023125"/>
    </source>
</evidence>
<dbReference type="EMBL" id="JBJJXI010000074">
    <property type="protein sequence ID" value="KAL3396040.1"/>
    <property type="molecule type" value="Genomic_DNA"/>
</dbReference>
<reference evidence="8 9" key="1">
    <citation type="journal article" date="2024" name="bioRxiv">
        <title>A reference genome for Trichogramma kaykai: A tiny desert-dwelling parasitoid wasp with competing sex-ratio distorters.</title>
        <authorList>
            <person name="Culotta J."/>
            <person name="Lindsey A.R."/>
        </authorList>
    </citation>
    <scope>NUCLEOTIDE SEQUENCE [LARGE SCALE GENOMIC DNA]</scope>
    <source>
        <strain evidence="8 9">KSX58</strain>
    </source>
</reference>
<evidence type="ECO:0000259" key="7">
    <source>
        <dbReference type="PROSITE" id="PS50950"/>
    </source>
</evidence>
<feature type="domain" description="THAP-type" evidence="7">
    <location>
        <begin position="1"/>
        <end position="103"/>
    </location>
</feature>
<dbReference type="InterPro" id="IPR027806">
    <property type="entry name" value="HARBI1_dom"/>
</dbReference>
<keyword evidence="5 6" id="KW-0238">DNA-binding</keyword>
<organism evidence="8 9">
    <name type="scientific">Trichogramma kaykai</name>
    <dbReference type="NCBI Taxonomy" id="54128"/>
    <lineage>
        <taxon>Eukaryota</taxon>
        <taxon>Metazoa</taxon>
        <taxon>Ecdysozoa</taxon>
        <taxon>Arthropoda</taxon>
        <taxon>Hexapoda</taxon>
        <taxon>Insecta</taxon>
        <taxon>Pterygota</taxon>
        <taxon>Neoptera</taxon>
        <taxon>Endopterygota</taxon>
        <taxon>Hymenoptera</taxon>
        <taxon>Apocrita</taxon>
        <taxon>Proctotrupomorpha</taxon>
        <taxon>Chalcidoidea</taxon>
        <taxon>Trichogrammatidae</taxon>
        <taxon>Trichogramma</taxon>
    </lineage>
</organism>
<dbReference type="PROSITE" id="PS50950">
    <property type="entry name" value="ZF_THAP"/>
    <property type="match status" value="1"/>
</dbReference>
<name>A0ABD2WSY5_9HYME</name>
<evidence type="ECO:0000256" key="1">
    <source>
        <dbReference type="ARBA" id="ARBA00001968"/>
    </source>
</evidence>
<dbReference type="GO" id="GO:0003677">
    <property type="term" value="F:DNA binding"/>
    <property type="evidence" value="ECO:0007669"/>
    <property type="project" value="UniProtKB-UniRule"/>
</dbReference>
<evidence type="ECO:0000256" key="4">
    <source>
        <dbReference type="ARBA" id="ARBA00022833"/>
    </source>
</evidence>
<dbReference type="Proteomes" id="UP001627154">
    <property type="component" value="Unassembled WGS sequence"/>
</dbReference>
<dbReference type="PANTHER" id="PTHR23080">
    <property type="entry name" value="THAP DOMAIN PROTEIN"/>
    <property type="match status" value="1"/>
</dbReference>
<comment type="cofactor">
    <cofactor evidence="1">
        <name>a divalent metal cation</name>
        <dbReference type="ChEBI" id="CHEBI:60240"/>
    </cofactor>
</comment>